<proteinExistence type="inferred from homology"/>
<evidence type="ECO:0000256" key="7">
    <source>
        <dbReference type="ARBA" id="ARBA00023136"/>
    </source>
</evidence>
<evidence type="ECO:0000256" key="9">
    <source>
        <dbReference type="ARBA" id="ARBA00023588"/>
    </source>
</evidence>
<keyword evidence="4 13" id="KW-0812">Transmembrane</keyword>
<evidence type="ECO:0000313" key="14">
    <source>
        <dbReference type="EMBL" id="MBM6940907.1"/>
    </source>
</evidence>
<keyword evidence="5" id="KW-0732">Signal</keyword>
<comment type="subcellular location">
    <subcellularLocation>
        <location evidence="1">Cell membrane</location>
        <topology evidence="1">Single-pass membrane protein</topology>
    </subcellularLocation>
</comment>
<evidence type="ECO:0000256" key="10">
    <source>
        <dbReference type="ARBA" id="ARBA00023603"/>
    </source>
</evidence>
<dbReference type="Proteomes" id="UP000785625">
    <property type="component" value="Unassembled WGS sequence"/>
</dbReference>
<evidence type="ECO:0000256" key="3">
    <source>
        <dbReference type="ARBA" id="ARBA00022679"/>
    </source>
</evidence>
<sequence>MDRLMKLITFWCGISCIVVIIIQCLLPSANLLALVITLGLVFYQLGMRLLIGNVVERFFPKRFSYDHGWFSVRPGEIKLYHCLKVKQWKKHLPTYDPDKYDVHKHSVEEIIQTMCCAELDHELMMVFSYLPVILIWWFGDPAVFIITSVVASLIELPFIVMQRFNRNRLVKIAKRKARLGSRK</sequence>
<keyword evidence="2" id="KW-1003">Cell membrane</keyword>
<reference evidence="14 15" key="1">
    <citation type="journal article" date="2021" name="Sci. Rep.">
        <title>The distribution of antibiotic resistance genes in chicken gut microbiota commensals.</title>
        <authorList>
            <person name="Juricova H."/>
            <person name="Matiasovicova J."/>
            <person name="Kubasova T."/>
            <person name="Cejkova D."/>
            <person name="Rychlik I."/>
        </authorList>
    </citation>
    <scope>NUCLEOTIDE SEQUENCE [LARGE SCALE GENOMIC DNA]</scope>
    <source>
        <strain evidence="14 15">An574</strain>
    </source>
</reference>
<evidence type="ECO:0000256" key="11">
    <source>
        <dbReference type="ARBA" id="ARBA00023667"/>
    </source>
</evidence>
<feature type="transmembrane region" description="Helical" evidence="13">
    <location>
        <begin position="145"/>
        <end position="165"/>
    </location>
</feature>
<gene>
    <name evidence="14" type="ORF">H5975_05350</name>
</gene>
<keyword evidence="15" id="KW-1185">Reference proteome</keyword>
<evidence type="ECO:0000256" key="1">
    <source>
        <dbReference type="ARBA" id="ARBA00004162"/>
    </source>
</evidence>
<dbReference type="EMBL" id="JACJKU010000046">
    <property type="protein sequence ID" value="MBM6940907.1"/>
    <property type="molecule type" value="Genomic_DNA"/>
</dbReference>
<dbReference type="Pfam" id="PF18927">
    <property type="entry name" value="CrtO"/>
    <property type="match status" value="1"/>
</dbReference>
<comment type="function">
    <text evidence="12">Catalyzes the acylation of glycosyl-4,4'-diaponeurosporenoate, i.e. the esterification of glucose at the C6'' position with the carboxyl group of the C(15) fatty acid 12-methyltetradecanoic acid, to yield staphyloxanthin. This is the last step in the biosynthesis of this orange pigment, present in most staphylococci strains.</text>
</comment>
<evidence type="ECO:0000256" key="2">
    <source>
        <dbReference type="ARBA" id="ARBA00022475"/>
    </source>
</evidence>
<organism evidence="14 15">
    <name type="scientific">Limosilactobacillus coleohominis</name>
    <dbReference type="NCBI Taxonomy" id="181675"/>
    <lineage>
        <taxon>Bacteria</taxon>
        <taxon>Bacillati</taxon>
        <taxon>Bacillota</taxon>
        <taxon>Bacilli</taxon>
        <taxon>Lactobacillales</taxon>
        <taxon>Lactobacillaceae</taxon>
        <taxon>Limosilactobacillus</taxon>
    </lineage>
</organism>
<keyword evidence="7 13" id="KW-0472">Membrane</keyword>
<accession>A0ABS2GX91</accession>
<dbReference type="RefSeq" id="WP_204785193.1">
    <property type="nucleotide sequence ID" value="NZ_CALVGD010000077.1"/>
</dbReference>
<evidence type="ECO:0000256" key="13">
    <source>
        <dbReference type="SAM" id="Phobius"/>
    </source>
</evidence>
<feature type="transmembrane region" description="Helical" evidence="13">
    <location>
        <begin position="7"/>
        <end position="26"/>
    </location>
</feature>
<comment type="similarity">
    <text evidence="10">Belongs to the acyltransferase CrtO family.</text>
</comment>
<comment type="caution">
    <text evidence="14">The sequence shown here is derived from an EMBL/GenBank/DDBJ whole genome shotgun (WGS) entry which is preliminary data.</text>
</comment>
<feature type="transmembrane region" description="Helical" evidence="13">
    <location>
        <begin position="32"/>
        <end position="51"/>
    </location>
</feature>
<evidence type="ECO:0000313" key="15">
    <source>
        <dbReference type="Proteomes" id="UP000785625"/>
    </source>
</evidence>
<protein>
    <recommendedName>
        <fullName evidence="11">Glycosyl-4,4'-diaponeurosporenoate acyltransferase</fullName>
    </recommendedName>
</protein>
<keyword evidence="6 13" id="KW-1133">Transmembrane helix</keyword>
<name>A0ABS2GX91_9LACO</name>
<keyword evidence="3" id="KW-0808">Transferase</keyword>
<dbReference type="InterPro" id="IPR044021">
    <property type="entry name" value="CrtO"/>
</dbReference>
<keyword evidence="8" id="KW-0012">Acyltransferase</keyword>
<evidence type="ECO:0000256" key="8">
    <source>
        <dbReference type="ARBA" id="ARBA00023315"/>
    </source>
</evidence>
<feature type="transmembrane region" description="Helical" evidence="13">
    <location>
        <begin position="123"/>
        <end position="139"/>
    </location>
</feature>
<evidence type="ECO:0000256" key="5">
    <source>
        <dbReference type="ARBA" id="ARBA00022729"/>
    </source>
</evidence>
<comment type="pathway">
    <text evidence="9">Carotenoid biosynthesis; staphyloxanthin biosynthesis; staphyloxanthin from farnesyl diphosphate: step 5/5.</text>
</comment>
<evidence type="ECO:0000256" key="12">
    <source>
        <dbReference type="ARBA" id="ARBA00025324"/>
    </source>
</evidence>
<evidence type="ECO:0000256" key="6">
    <source>
        <dbReference type="ARBA" id="ARBA00022989"/>
    </source>
</evidence>
<evidence type="ECO:0000256" key="4">
    <source>
        <dbReference type="ARBA" id="ARBA00022692"/>
    </source>
</evidence>